<feature type="compositionally biased region" description="Basic residues" evidence="1">
    <location>
        <begin position="39"/>
        <end position="57"/>
    </location>
</feature>
<name>A0A6C0DRR6_9ZZZZ</name>
<sequence length="57" mass="6819">MNRVHSCPQTIWSLLCNGASRIFSFGKIDKPTVKTDRINRKRKTKTKRRRKTKNRFL</sequence>
<reference evidence="2" key="1">
    <citation type="journal article" date="2020" name="Nature">
        <title>Giant virus diversity and host interactions through global metagenomics.</title>
        <authorList>
            <person name="Schulz F."/>
            <person name="Roux S."/>
            <person name="Paez-Espino D."/>
            <person name="Jungbluth S."/>
            <person name="Walsh D.A."/>
            <person name="Denef V.J."/>
            <person name="McMahon K.D."/>
            <person name="Konstantinidis K.T."/>
            <person name="Eloe-Fadrosh E.A."/>
            <person name="Kyrpides N.C."/>
            <person name="Woyke T."/>
        </authorList>
    </citation>
    <scope>NUCLEOTIDE SEQUENCE</scope>
    <source>
        <strain evidence="2">GVMAG-M-3300023174-49</strain>
    </source>
</reference>
<dbReference type="EMBL" id="MN739660">
    <property type="protein sequence ID" value="QHT18960.1"/>
    <property type="molecule type" value="Genomic_DNA"/>
</dbReference>
<organism evidence="2">
    <name type="scientific">viral metagenome</name>
    <dbReference type="NCBI Taxonomy" id="1070528"/>
    <lineage>
        <taxon>unclassified sequences</taxon>
        <taxon>metagenomes</taxon>
        <taxon>organismal metagenomes</taxon>
    </lineage>
</organism>
<accession>A0A6C0DRR6</accession>
<protein>
    <submittedName>
        <fullName evidence="2">Uncharacterized protein</fullName>
    </submittedName>
</protein>
<evidence type="ECO:0000256" key="1">
    <source>
        <dbReference type="SAM" id="MobiDB-lite"/>
    </source>
</evidence>
<dbReference type="AlphaFoldDB" id="A0A6C0DRR6"/>
<proteinExistence type="predicted"/>
<evidence type="ECO:0000313" key="2">
    <source>
        <dbReference type="EMBL" id="QHT18960.1"/>
    </source>
</evidence>
<feature type="region of interest" description="Disordered" evidence="1">
    <location>
        <begin position="34"/>
        <end position="57"/>
    </location>
</feature>